<evidence type="ECO:0000259" key="4">
    <source>
        <dbReference type="PROSITE" id="PS50871"/>
    </source>
</evidence>
<proteinExistence type="predicted"/>
<evidence type="ECO:0000256" key="1">
    <source>
        <dbReference type="ARBA" id="ARBA00004613"/>
    </source>
</evidence>
<keyword evidence="6" id="KW-1185">Reference proteome</keyword>
<dbReference type="PANTHER" id="PTHR22923:SF116">
    <property type="entry name" value="C1Q DOMAIN-CONTAINING PROTEIN"/>
    <property type="match status" value="1"/>
</dbReference>
<dbReference type="PROSITE" id="PS50871">
    <property type="entry name" value="C1Q"/>
    <property type="match status" value="1"/>
</dbReference>
<dbReference type="EMBL" id="JAIWYP010000008">
    <property type="protein sequence ID" value="KAH3785667.1"/>
    <property type="molecule type" value="Genomic_DNA"/>
</dbReference>
<dbReference type="InterPro" id="IPR001073">
    <property type="entry name" value="C1q_dom"/>
</dbReference>
<accession>A0A9D4EST5</accession>
<protein>
    <recommendedName>
        <fullName evidence="4">C1q domain-containing protein</fullName>
    </recommendedName>
</protein>
<gene>
    <name evidence="5" type="ORF">DPMN_163760</name>
</gene>
<organism evidence="5 6">
    <name type="scientific">Dreissena polymorpha</name>
    <name type="common">Zebra mussel</name>
    <name type="synonym">Mytilus polymorpha</name>
    <dbReference type="NCBI Taxonomy" id="45954"/>
    <lineage>
        <taxon>Eukaryota</taxon>
        <taxon>Metazoa</taxon>
        <taxon>Spiralia</taxon>
        <taxon>Lophotrochozoa</taxon>
        <taxon>Mollusca</taxon>
        <taxon>Bivalvia</taxon>
        <taxon>Autobranchia</taxon>
        <taxon>Heteroconchia</taxon>
        <taxon>Euheterodonta</taxon>
        <taxon>Imparidentia</taxon>
        <taxon>Neoheterodontei</taxon>
        <taxon>Myida</taxon>
        <taxon>Dreissenoidea</taxon>
        <taxon>Dreissenidae</taxon>
        <taxon>Dreissena</taxon>
    </lineage>
</organism>
<name>A0A9D4EST5_DREPO</name>
<keyword evidence="2" id="KW-0964">Secreted</keyword>
<dbReference type="GO" id="GO:0005576">
    <property type="term" value="C:extracellular region"/>
    <property type="evidence" value="ECO:0007669"/>
    <property type="project" value="UniProtKB-SubCell"/>
</dbReference>
<dbReference type="AlphaFoldDB" id="A0A9D4EST5"/>
<feature type="domain" description="C1q" evidence="4">
    <location>
        <begin position="5"/>
        <end position="139"/>
    </location>
</feature>
<evidence type="ECO:0000256" key="2">
    <source>
        <dbReference type="ARBA" id="ARBA00022525"/>
    </source>
</evidence>
<dbReference type="PANTHER" id="PTHR22923">
    <property type="entry name" value="CEREBELLIN-RELATED"/>
    <property type="match status" value="1"/>
</dbReference>
<sequence>MPIHSDHPPVAFKAHLTSPISPGANQRIIFYDVQLNTGNAYHRHLGGFLAPLNGTYLFSVSVCSDNGHYIVLDLMKNAGLIGRVLAGDSVYNDCSSDTSIVELNAGDEVYVQHHASSGDYVNAHQNILNSFTGVLLQIL</sequence>
<dbReference type="InterPro" id="IPR050822">
    <property type="entry name" value="Cerebellin_Synaptic_Org"/>
</dbReference>
<reference evidence="5" key="1">
    <citation type="journal article" date="2019" name="bioRxiv">
        <title>The Genome of the Zebra Mussel, Dreissena polymorpha: A Resource for Invasive Species Research.</title>
        <authorList>
            <person name="McCartney M.A."/>
            <person name="Auch B."/>
            <person name="Kono T."/>
            <person name="Mallez S."/>
            <person name="Zhang Y."/>
            <person name="Obille A."/>
            <person name="Becker A."/>
            <person name="Abrahante J.E."/>
            <person name="Garbe J."/>
            <person name="Badalamenti J.P."/>
            <person name="Herman A."/>
            <person name="Mangelson H."/>
            <person name="Liachko I."/>
            <person name="Sullivan S."/>
            <person name="Sone E.D."/>
            <person name="Koren S."/>
            <person name="Silverstein K.A.T."/>
            <person name="Beckman K.B."/>
            <person name="Gohl D.M."/>
        </authorList>
    </citation>
    <scope>NUCLEOTIDE SEQUENCE</scope>
    <source>
        <strain evidence="5">Duluth1</strain>
        <tissue evidence="5">Whole animal</tissue>
    </source>
</reference>
<dbReference type="SMART" id="SM00110">
    <property type="entry name" value="C1Q"/>
    <property type="match status" value="1"/>
</dbReference>
<dbReference type="Gene3D" id="2.60.120.40">
    <property type="match status" value="1"/>
</dbReference>
<evidence type="ECO:0000313" key="5">
    <source>
        <dbReference type="EMBL" id="KAH3785667.1"/>
    </source>
</evidence>
<reference evidence="5" key="2">
    <citation type="submission" date="2020-11" db="EMBL/GenBank/DDBJ databases">
        <authorList>
            <person name="McCartney M.A."/>
            <person name="Auch B."/>
            <person name="Kono T."/>
            <person name="Mallez S."/>
            <person name="Becker A."/>
            <person name="Gohl D.M."/>
            <person name="Silverstein K.A.T."/>
            <person name="Koren S."/>
            <person name="Bechman K.B."/>
            <person name="Herman A."/>
            <person name="Abrahante J.E."/>
            <person name="Garbe J."/>
        </authorList>
    </citation>
    <scope>NUCLEOTIDE SEQUENCE</scope>
    <source>
        <strain evidence="5">Duluth1</strain>
        <tissue evidence="5">Whole animal</tissue>
    </source>
</reference>
<dbReference type="SUPFAM" id="SSF49842">
    <property type="entry name" value="TNF-like"/>
    <property type="match status" value="1"/>
</dbReference>
<dbReference type="InterPro" id="IPR008983">
    <property type="entry name" value="Tumour_necrosis_fac-like_dom"/>
</dbReference>
<keyword evidence="3" id="KW-0732">Signal</keyword>
<dbReference type="Pfam" id="PF00386">
    <property type="entry name" value="C1q"/>
    <property type="match status" value="1"/>
</dbReference>
<comment type="subcellular location">
    <subcellularLocation>
        <location evidence="1">Secreted</location>
    </subcellularLocation>
</comment>
<comment type="caution">
    <text evidence="5">The sequence shown here is derived from an EMBL/GenBank/DDBJ whole genome shotgun (WGS) entry which is preliminary data.</text>
</comment>
<dbReference type="Proteomes" id="UP000828390">
    <property type="component" value="Unassembled WGS sequence"/>
</dbReference>
<dbReference type="PRINTS" id="PR00007">
    <property type="entry name" value="COMPLEMNTC1Q"/>
</dbReference>
<evidence type="ECO:0000256" key="3">
    <source>
        <dbReference type="ARBA" id="ARBA00022729"/>
    </source>
</evidence>
<evidence type="ECO:0000313" key="6">
    <source>
        <dbReference type="Proteomes" id="UP000828390"/>
    </source>
</evidence>